<dbReference type="Gene3D" id="1.10.10.60">
    <property type="entry name" value="Homeodomain-like"/>
    <property type="match status" value="1"/>
</dbReference>
<name>A0A1N7P9I4_9PROT</name>
<evidence type="ECO:0000256" key="2">
    <source>
        <dbReference type="ARBA" id="ARBA00023163"/>
    </source>
</evidence>
<keyword evidence="5" id="KW-1185">Reference proteome</keyword>
<gene>
    <name evidence="4" type="ORF">SAMN05421779_106168</name>
</gene>
<dbReference type="SUPFAM" id="SSF46689">
    <property type="entry name" value="Homeodomain-like"/>
    <property type="match status" value="2"/>
</dbReference>
<dbReference type="PANTHER" id="PTHR47893:SF1">
    <property type="entry name" value="REGULATORY PROTEIN PCHR"/>
    <property type="match status" value="1"/>
</dbReference>
<dbReference type="OrthoDB" id="5295469at2"/>
<dbReference type="Pfam" id="PF12833">
    <property type="entry name" value="HTH_18"/>
    <property type="match status" value="1"/>
</dbReference>
<dbReference type="PROSITE" id="PS01124">
    <property type="entry name" value="HTH_ARAC_FAMILY_2"/>
    <property type="match status" value="1"/>
</dbReference>
<protein>
    <submittedName>
        <fullName evidence="4">AraC-type DNA-binding protein</fullName>
    </submittedName>
</protein>
<dbReference type="GO" id="GO:0043565">
    <property type="term" value="F:sequence-specific DNA binding"/>
    <property type="evidence" value="ECO:0007669"/>
    <property type="project" value="InterPro"/>
</dbReference>
<evidence type="ECO:0000259" key="3">
    <source>
        <dbReference type="PROSITE" id="PS01124"/>
    </source>
</evidence>
<sequence>MRQGRGARRVVLRSREIDLDDRYRMHLYELLDASSHPLPRIGGMAMQVVSGTVVLSSAVVGRTCVAREGDFLLLSADDQGEPWQVAAARGETVRLVVLTAGPGGFSAPRGDDNRRDGLYLTSHGFPSLGAQIWASPTEGEAHQLYMRAKGLELTAMILASLHQKATQPALRSASQRVQDVTRLLDEALASPPPVQTLARQFGTTAARLTGDFKAVHGMTIHRYVQERRLNEAFRLLSQDGVHAAVAAYRVGYSPAHFSTLFRQRYGICPRDLTARGR</sequence>
<dbReference type="PANTHER" id="PTHR47893">
    <property type="entry name" value="REGULATORY PROTEIN PCHR"/>
    <property type="match status" value="1"/>
</dbReference>
<feature type="domain" description="HTH araC/xylS-type" evidence="3">
    <location>
        <begin position="178"/>
        <end position="275"/>
    </location>
</feature>
<proteinExistence type="predicted"/>
<reference evidence="4 5" key="1">
    <citation type="submission" date="2017-01" db="EMBL/GenBank/DDBJ databases">
        <authorList>
            <person name="Mah S.A."/>
            <person name="Swanson W.J."/>
            <person name="Moy G.W."/>
            <person name="Vacquier V.D."/>
        </authorList>
    </citation>
    <scope>NUCLEOTIDE SEQUENCE [LARGE SCALE GENOMIC DNA]</scope>
    <source>
        <strain evidence="4 5">DSM 11589</strain>
    </source>
</reference>
<dbReference type="InterPro" id="IPR018060">
    <property type="entry name" value="HTH_AraC"/>
</dbReference>
<organism evidence="4 5">
    <name type="scientific">Insolitispirillum peregrinum</name>
    <dbReference type="NCBI Taxonomy" id="80876"/>
    <lineage>
        <taxon>Bacteria</taxon>
        <taxon>Pseudomonadati</taxon>
        <taxon>Pseudomonadota</taxon>
        <taxon>Alphaproteobacteria</taxon>
        <taxon>Rhodospirillales</taxon>
        <taxon>Novispirillaceae</taxon>
        <taxon>Insolitispirillum</taxon>
    </lineage>
</organism>
<evidence type="ECO:0000256" key="1">
    <source>
        <dbReference type="ARBA" id="ARBA00023015"/>
    </source>
</evidence>
<dbReference type="InterPro" id="IPR009057">
    <property type="entry name" value="Homeodomain-like_sf"/>
</dbReference>
<dbReference type="STRING" id="80876.SAMN05421779_106168"/>
<evidence type="ECO:0000313" key="5">
    <source>
        <dbReference type="Proteomes" id="UP000185678"/>
    </source>
</evidence>
<dbReference type="EMBL" id="FTOA01000006">
    <property type="protein sequence ID" value="SIT07262.1"/>
    <property type="molecule type" value="Genomic_DNA"/>
</dbReference>
<dbReference type="SMART" id="SM00342">
    <property type="entry name" value="HTH_ARAC"/>
    <property type="match status" value="1"/>
</dbReference>
<accession>A0A1N7P9I4</accession>
<keyword evidence="2" id="KW-0804">Transcription</keyword>
<dbReference type="GO" id="GO:0003700">
    <property type="term" value="F:DNA-binding transcription factor activity"/>
    <property type="evidence" value="ECO:0007669"/>
    <property type="project" value="InterPro"/>
</dbReference>
<keyword evidence="1" id="KW-0805">Transcription regulation</keyword>
<dbReference type="Proteomes" id="UP000185678">
    <property type="component" value="Unassembled WGS sequence"/>
</dbReference>
<dbReference type="InterPro" id="IPR053142">
    <property type="entry name" value="PchR_regulatory_protein"/>
</dbReference>
<evidence type="ECO:0000313" key="4">
    <source>
        <dbReference type="EMBL" id="SIT07262.1"/>
    </source>
</evidence>
<keyword evidence="4" id="KW-0238">DNA-binding</keyword>
<dbReference type="AlphaFoldDB" id="A0A1N7P9I4"/>